<dbReference type="Pfam" id="PF00571">
    <property type="entry name" value="CBS"/>
    <property type="match status" value="2"/>
</dbReference>
<evidence type="ECO:0000256" key="1">
    <source>
        <dbReference type="ARBA" id="ARBA00023122"/>
    </source>
</evidence>
<proteinExistence type="predicted"/>
<evidence type="ECO:0000313" key="5">
    <source>
        <dbReference type="Proteomes" id="UP000265509"/>
    </source>
</evidence>
<evidence type="ECO:0000256" key="2">
    <source>
        <dbReference type="PROSITE-ProRule" id="PRU00703"/>
    </source>
</evidence>
<keyword evidence="1 2" id="KW-0129">CBS domain</keyword>
<dbReference type="InterPro" id="IPR051257">
    <property type="entry name" value="Diverse_CBS-Domain"/>
</dbReference>
<dbReference type="Proteomes" id="UP000265509">
    <property type="component" value="Unassembled WGS sequence"/>
</dbReference>
<feature type="domain" description="CBS" evidence="3">
    <location>
        <begin position="1"/>
        <end position="62"/>
    </location>
</feature>
<dbReference type="EMBL" id="QRAN01000011">
    <property type="protein sequence ID" value="RLQ21705.1"/>
    <property type="molecule type" value="Genomic_DNA"/>
</dbReference>
<organism evidence="4 5">
    <name type="scientific">Seongchinamella sediminis</name>
    <dbReference type="NCBI Taxonomy" id="2283635"/>
    <lineage>
        <taxon>Bacteria</taxon>
        <taxon>Pseudomonadati</taxon>
        <taxon>Pseudomonadota</taxon>
        <taxon>Gammaproteobacteria</taxon>
        <taxon>Cellvibrionales</taxon>
        <taxon>Halieaceae</taxon>
        <taxon>Seongchinamella</taxon>
    </lineage>
</organism>
<dbReference type="Gene3D" id="3.10.580.10">
    <property type="entry name" value="CBS-domain"/>
    <property type="match status" value="1"/>
</dbReference>
<protein>
    <submittedName>
        <fullName evidence="4">CBS domain-containing protein</fullName>
    </submittedName>
</protein>
<gene>
    <name evidence="4" type="ORF">DWB85_11450</name>
</gene>
<feature type="domain" description="CBS" evidence="3">
    <location>
        <begin position="70"/>
        <end position="127"/>
    </location>
</feature>
<dbReference type="CDD" id="cd04629">
    <property type="entry name" value="CBS_pair_bac"/>
    <property type="match status" value="1"/>
</dbReference>
<dbReference type="PANTHER" id="PTHR43080:SF2">
    <property type="entry name" value="CBS DOMAIN-CONTAINING PROTEIN"/>
    <property type="match status" value="1"/>
</dbReference>
<dbReference type="AlphaFoldDB" id="A0A3L7DYG9"/>
<dbReference type="SMART" id="SM00116">
    <property type="entry name" value="CBS"/>
    <property type="match status" value="2"/>
</dbReference>
<dbReference type="InterPro" id="IPR044729">
    <property type="entry name" value="CBS_bac"/>
</dbReference>
<dbReference type="OrthoDB" id="9790355at2"/>
<accession>A0A3L7DYG9</accession>
<reference evidence="4 5" key="1">
    <citation type="submission" date="2018-07" db="EMBL/GenBank/DDBJ databases">
        <title>Halioglobus sp. genome submission.</title>
        <authorList>
            <person name="Ye M.-Q."/>
            <person name="Du Z.-J."/>
        </authorList>
    </citation>
    <scope>NUCLEOTIDE SEQUENCE [LARGE SCALE GENOMIC DNA]</scope>
    <source>
        <strain evidence="4 5">U0301</strain>
    </source>
</reference>
<name>A0A3L7DYG9_9GAMM</name>
<dbReference type="InterPro" id="IPR046342">
    <property type="entry name" value="CBS_dom_sf"/>
</dbReference>
<evidence type="ECO:0000259" key="3">
    <source>
        <dbReference type="PROSITE" id="PS51371"/>
    </source>
</evidence>
<sequence>MRRNPLTIRMDANLVQAIETIVEYKLTGLTVTDDDGNAVGVLSELDCIQGVLTALYNEGDPEGVLVRQFMSTDLATCAPGDGIVEVAQAMLDTRQRRRPVLENGKLVGQVSSSNILWALMEHSRRKLYKTRK</sequence>
<dbReference type="PROSITE" id="PS51371">
    <property type="entry name" value="CBS"/>
    <property type="match status" value="2"/>
</dbReference>
<evidence type="ECO:0000313" key="4">
    <source>
        <dbReference type="EMBL" id="RLQ21705.1"/>
    </source>
</evidence>
<dbReference type="PANTHER" id="PTHR43080">
    <property type="entry name" value="CBS DOMAIN-CONTAINING PROTEIN CBSX3, MITOCHONDRIAL"/>
    <property type="match status" value="1"/>
</dbReference>
<dbReference type="InterPro" id="IPR000644">
    <property type="entry name" value="CBS_dom"/>
</dbReference>
<keyword evidence="5" id="KW-1185">Reference proteome</keyword>
<comment type="caution">
    <text evidence="4">The sequence shown here is derived from an EMBL/GenBank/DDBJ whole genome shotgun (WGS) entry which is preliminary data.</text>
</comment>
<dbReference type="SUPFAM" id="SSF54631">
    <property type="entry name" value="CBS-domain pair"/>
    <property type="match status" value="1"/>
</dbReference>